<dbReference type="AlphaFoldDB" id="A0A928ZAY9"/>
<evidence type="ECO:0000313" key="2">
    <source>
        <dbReference type="Proteomes" id="UP000621799"/>
    </source>
</evidence>
<sequence>MDKLVKYREIVKAILTRYYEFDREQPSPDVEPFIAFDEVRDHYFWLQVGWDTTGRTCGSTVYIRLCNDKVWVEEDLTEDGVTRDLLEAGIPQSDIVLGFQHPRERALTDFSVA</sequence>
<comment type="caution">
    <text evidence="1">The sequence shown here is derived from an EMBL/GenBank/DDBJ whole genome shotgun (WGS) entry which is preliminary data.</text>
</comment>
<protein>
    <submittedName>
        <fullName evidence="1">XisI protein</fullName>
    </submittedName>
</protein>
<evidence type="ECO:0000313" key="1">
    <source>
        <dbReference type="EMBL" id="MBE9042131.1"/>
    </source>
</evidence>
<dbReference type="Proteomes" id="UP000621799">
    <property type="component" value="Unassembled WGS sequence"/>
</dbReference>
<organism evidence="1 2">
    <name type="scientific">Zarconia navalis LEGE 11467</name>
    <dbReference type="NCBI Taxonomy" id="1828826"/>
    <lineage>
        <taxon>Bacteria</taxon>
        <taxon>Bacillati</taxon>
        <taxon>Cyanobacteriota</taxon>
        <taxon>Cyanophyceae</taxon>
        <taxon>Oscillatoriophycideae</taxon>
        <taxon>Oscillatoriales</taxon>
        <taxon>Oscillatoriales incertae sedis</taxon>
        <taxon>Zarconia</taxon>
        <taxon>Zarconia navalis</taxon>
    </lineage>
</organism>
<dbReference type="Pfam" id="PF08869">
    <property type="entry name" value="XisI"/>
    <property type="match status" value="1"/>
</dbReference>
<proteinExistence type="predicted"/>
<dbReference type="InterPro" id="IPR035943">
    <property type="entry name" value="XisI-like_sf"/>
</dbReference>
<dbReference type="RefSeq" id="WP_264322309.1">
    <property type="nucleotide sequence ID" value="NZ_JADEXN010000302.1"/>
</dbReference>
<dbReference type="Gene3D" id="3.30.310.110">
    <property type="entry name" value="XisI-like"/>
    <property type="match status" value="1"/>
</dbReference>
<dbReference type="SUPFAM" id="SSF143847">
    <property type="entry name" value="XisI-like"/>
    <property type="match status" value="1"/>
</dbReference>
<gene>
    <name evidence="1" type="ORF">IQ235_15225</name>
</gene>
<dbReference type="EMBL" id="JADEXN010000302">
    <property type="protein sequence ID" value="MBE9042131.1"/>
    <property type="molecule type" value="Genomic_DNA"/>
</dbReference>
<dbReference type="InterPro" id="IPR014968">
    <property type="entry name" value="XisI"/>
</dbReference>
<reference evidence="1" key="1">
    <citation type="submission" date="2020-10" db="EMBL/GenBank/DDBJ databases">
        <authorList>
            <person name="Castelo-Branco R."/>
            <person name="Eusebio N."/>
            <person name="Adriana R."/>
            <person name="Vieira A."/>
            <person name="Brugerolle De Fraissinette N."/>
            <person name="Rezende De Castro R."/>
            <person name="Schneider M.P."/>
            <person name="Vasconcelos V."/>
            <person name="Leao P.N."/>
        </authorList>
    </citation>
    <scope>NUCLEOTIDE SEQUENCE</scope>
    <source>
        <strain evidence="1">LEGE 11467</strain>
    </source>
</reference>
<keyword evidence="2" id="KW-1185">Reference proteome</keyword>
<accession>A0A928ZAY9</accession>
<name>A0A928ZAY9_9CYAN</name>
<dbReference type="CDD" id="cd16382">
    <property type="entry name" value="XisI-like"/>
    <property type="match status" value="1"/>
</dbReference>